<name>G2Y2P3_BOTF4</name>
<dbReference type="HOGENOM" id="CLU_2996277_0_0_1"/>
<reference evidence="2" key="1">
    <citation type="journal article" date="2011" name="PLoS Genet.">
        <title>Genomic analysis of the necrotrophic fungal pathogens Sclerotinia sclerotiorum and Botrytis cinerea.</title>
        <authorList>
            <person name="Amselem J."/>
            <person name="Cuomo C.A."/>
            <person name="van Kan J.A."/>
            <person name="Viaud M."/>
            <person name="Benito E.P."/>
            <person name="Couloux A."/>
            <person name="Coutinho P.M."/>
            <person name="de Vries R.P."/>
            <person name="Dyer P.S."/>
            <person name="Fillinger S."/>
            <person name="Fournier E."/>
            <person name="Gout L."/>
            <person name="Hahn M."/>
            <person name="Kohn L."/>
            <person name="Lapalu N."/>
            <person name="Plummer K.M."/>
            <person name="Pradier J.M."/>
            <person name="Quevillon E."/>
            <person name="Sharon A."/>
            <person name="Simon A."/>
            <person name="ten Have A."/>
            <person name="Tudzynski B."/>
            <person name="Tudzynski P."/>
            <person name="Wincker P."/>
            <person name="Andrew M."/>
            <person name="Anthouard V."/>
            <person name="Beever R.E."/>
            <person name="Beffa R."/>
            <person name="Benoit I."/>
            <person name="Bouzid O."/>
            <person name="Brault B."/>
            <person name="Chen Z."/>
            <person name="Choquer M."/>
            <person name="Collemare J."/>
            <person name="Cotton P."/>
            <person name="Danchin E.G."/>
            <person name="Da Silva C."/>
            <person name="Gautier A."/>
            <person name="Giraud C."/>
            <person name="Giraud T."/>
            <person name="Gonzalez C."/>
            <person name="Grossetete S."/>
            <person name="Guldener U."/>
            <person name="Henrissat B."/>
            <person name="Howlett B.J."/>
            <person name="Kodira C."/>
            <person name="Kretschmer M."/>
            <person name="Lappartient A."/>
            <person name="Leroch M."/>
            <person name="Levis C."/>
            <person name="Mauceli E."/>
            <person name="Neuveglise C."/>
            <person name="Oeser B."/>
            <person name="Pearson M."/>
            <person name="Poulain J."/>
            <person name="Poussereau N."/>
            <person name="Quesneville H."/>
            <person name="Rascle C."/>
            <person name="Schumacher J."/>
            <person name="Segurens B."/>
            <person name="Sexton A."/>
            <person name="Silva E."/>
            <person name="Sirven C."/>
            <person name="Soanes D.M."/>
            <person name="Talbot N.J."/>
            <person name="Templeton M."/>
            <person name="Yandava C."/>
            <person name="Yarden O."/>
            <person name="Zeng Q."/>
            <person name="Rollins J.A."/>
            <person name="Lebrun M.H."/>
            <person name="Dickman M."/>
        </authorList>
    </citation>
    <scope>NUCLEOTIDE SEQUENCE [LARGE SCALE GENOMIC DNA]</scope>
    <source>
        <strain evidence="2">T4</strain>
    </source>
</reference>
<organism evidence="1 2">
    <name type="scientific">Botryotinia fuckeliana (strain T4)</name>
    <name type="common">Noble rot fungus</name>
    <name type="synonym">Botrytis cinerea</name>
    <dbReference type="NCBI Taxonomy" id="999810"/>
    <lineage>
        <taxon>Eukaryota</taxon>
        <taxon>Fungi</taxon>
        <taxon>Dikarya</taxon>
        <taxon>Ascomycota</taxon>
        <taxon>Pezizomycotina</taxon>
        <taxon>Leotiomycetes</taxon>
        <taxon>Helotiales</taxon>
        <taxon>Sclerotiniaceae</taxon>
        <taxon>Botrytis</taxon>
    </lineage>
</organism>
<dbReference type="InParanoid" id="G2Y2P3"/>
<protein>
    <submittedName>
        <fullName evidence="1">Uncharacterized protein</fullName>
    </submittedName>
</protein>
<gene>
    <name evidence="1" type="ORF">BofuT4_P038350.1</name>
</gene>
<sequence length="57" mass="6866">MRNHQDCIWCVGHIWFYCHFRCRLCLAERNDAVRSLVEIFLGFYAALTGFDPRMNIR</sequence>
<dbReference type="Proteomes" id="UP000008177">
    <property type="component" value="Unplaced contigs"/>
</dbReference>
<evidence type="ECO:0000313" key="1">
    <source>
        <dbReference type="EMBL" id="CCD46933.1"/>
    </source>
</evidence>
<dbReference type="AlphaFoldDB" id="G2Y2P3"/>
<proteinExistence type="predicted"/>
<dbReference type="EMBL" id="FQ790285">
    <property type="protein sequence ID" value="CCD46933.1"/>
    <property type="molecule type" value="Genomic_DNA"/>
</dbReference>
<evidence type="ECO:0000313" key="2">
    <source>
        <dbReference type="Proteomes" id="UP000008177"/>
    </source>
</evidence>
<accession>G2Y2P3</accession>